<dbReference type="RefSeq" id="WP_434802639.1">
    <property type="nucleotide sequence ID" value="NZ_FOMQ01000002.1"/>
</dbReference>
<accession>A0A1I1SG79</accession>
<dbReference type="STRING" id="32040.SAMN04489710_10272"/>
<sequence>MRPTDPAPEPQRPPPHARLRPGGVREQVVLWHPEAPAQPAMGTPCNGCGLCCLAEPCPLGMLVSRRRTGACVALRWSPAERPGQGGRYVCGMVADPAGVTGWRHAWALRWLKALSLRWIAAGRGCDALPLEAVRPPGGEPPPG</sequence>
<dbReference type="Proteomes" id="UP000199517">
    <property type="component" value="Unassembled WGS sequence"/>
</dbReference>
<keyword evidence="3" id="KW-1185">Reference proteome</keyword>
<evidence type="ECO:0000313" key="2">
    <source>
        <dbReference type="EMBL" id="SFD43638.1"/>
    </source>
</evidence>
<organism evidence="2 3">
    <name type="scientific">Paracidovorax konjaci</name>
    <dbReference type="NCBI Taxonomy" id="32040"/>
    <lineage>
        <taxon>Bacteria</taxon>
        <taxon>Pseudomonadati</taxon>
        <taxon>Pseudomonadota</taxon>
        <taxon>Betaproteobacteria</taxon>
        <taxon>Burkholderiales</taxon>
        <taxon>Comamonadaceae</taxon>
        <taxon>Paracidovorax</taxon>
    </lineage>
</organism>
<dbReference type="AlphaFoldDB" id="A0A1I1SG79"/>
<feature type="region of interest" description="Disordered" evidence="1">
    <location>
        <begin position="1"/>
        <end position="22"/>
    </location>
</feature>
<evidence type="ECO:0000256" key="1">
    <source>
        <dbReference type="SAM" id="MobiDB-lite"/>
    </source>
</evidence>
<feature type="compositionally biased region" description="Pro residues" evidence="1">
    <location>
        <begin position="1"/>
        <end position="16"/>
    </location>
</feature>
<evidence type="ECO:0008006" key="4">
    <source>
        <dbReference type="Google" id="ProtNLM"/>
    </source>
</evidence>
<name>A0A1I1SG79_9BURK</name>
<evidence type="ECO:0000313" key="3">
    <source>
        <dbReference type="Proteomes" id="UP000199517"/>
    </source>
</evidence>
<dbReference type="EMBL" id="FOMQ01000002">
    <property type="protein sequence ID" value="SFD43638.1"/>
    <property type="molecule type" value="Genomic_DNA"/>
</dbReference>
<gene>
    <name evidence="2" type="ORF">SAMN04489710_10272</name>
</gene>
<proteinExistence type="predicted"/>
<protein>
    <recommendedName>
        <fullName evidence="4">4Fe-4S ferredoxin-type domain-containing protein</fullName>
    </recommendedName>
</protein>
<reference evidence="3" key="1">
    <citation type="submission" date="2016-10" db="EMBL/GenBank/DDBJ databases">
        <authorList>
            <person name="Varghese N."/>
            <person name="Submissions S."/>
        </authorList>
    </citation>
    <scope>NUCLEOTIDE SEQUENCE [LARGE SCALE GENOMIC DNA]</scope>
    <source>
        <strain evidence="3">DSM 7481</strain>
    </source>
</reference>